<dbReference type="Proteomes" id="UP000887566">
    <property type="component" value="Unplaced"/>
</dbReference>
<reference evidence="2" key="1">
    <citation type="submission" date="2022-11" db="UniProtKB">
        <authorList>
            <consortium name="WormBaseParasite"/>
        </authorList>
    </citation>
    <scope>IDENTIFICATION</scope>
</reference>
<accession>A0A914V2C9</accession>
<name>A0A914V2C9_9BILA</name>
<evidence type="ECO:0000313" key="2">
    <source>
        <dbReference type="WBParaSite" id="PSAMB.scaffold1448size31390.g13162.t1"/>
    </source>
</evidence>
<protein>
    <submittedName>
        <fullName evidence="2">Uncharacterized protein</fullName>
    </submittedName>
</protein>
<keyword evidence="1" id="KW-1185">Reference proteome</keyword>
<sequence>MASGNIVDETCSMNSIDSLRGKSKSRKRIKKGHDESMELISSDGFGKHVSSNWRRMAEAGGVSACSSKGIIEACRHGSPPDANQRAAGGNSTRCLLLHHWLRLLLFGENSRLIGRAERLFARR</sequence>
<organism evidence="1 2">
    <name type="scientific">Plectus sambesii</name>
    <dbReference type="NCBI Taxonomy" id="2011161"/>
    <lineage>
        <taxon>Eukaryota</taxon>
        <taxon>Metazoa</taxon>
        <taxon>Ecdysozoa</taxon>
        <taxon>Nematoda</taxon>
        <taxon>Chromadorea</taxon>
        <taxon>Plectida</taxon>
        <taxon>Plectina</taxon>
        <taxon>Plectoidea</taxon>
        <taxon>Plectidae</taxon>
        <taxon>Plectus</taxon>
    </lineage>
</organism>
<evidence type="ECO:0000313" key="1">
    <source>
        <dbReference type="Proteomes" id="UP000887566"/>
    </source>
</evidence>
<proteinExistence type="predicted"/>
<dbReference type="WBParaSite" id="PSAMB.scaffold1448size31390.g13162.t1">
    <property type="protein sequence ID" value="PSAMB.scaffold1448size31390.g13162.t1"/>
    <property type="gene ID" value="PSAMB.scaffold1448size31390.g13162"/>
</dbReference>
<dbReference type="AlphaFoldDB" id="A0A914V2C9"/>